<dbReference type="Pfam" id="PF02434">
    <property type="entry name" value="Fringe"/>
    <property type="match status" value="1"/>
</dbReference>
<evidence type="ECO:0000256" key="2">
    <source>
        <dbReference type="ARBA" id="ARBA00022676"/>
    </source>
</evidence>
<proteinExistence type="predicted"/>
<dbReference type="Proteomes" id="UP001562357">
    <property type="component" value="Unassembled WGS sequence"/>
</dbReference>
<keyword evidence="5" id="KW-0735">Signal-anchor</keyword>
<feature type="chain" id="PRO_5046852215" description="Fringe-like glycosyltransferase domain-containing protein" evidence="9">
    <location>
        <begin position="29"/>
        <end position="540"/>
    </location>
</feature>
<dbReference type="EMBL" id="BAAFGZ010000440">
    <property type="protein sequence ID" value="GAB0138568.1"/>
    <property type="molecule type" value="Genomic_DNA"/>
</dbReference>
<gene>
    <name evidence="11" type="primary">g6798</name>
    <name evidence="11" type="ORF">EsDP_00006798</name>
</gene>
<evidence type="ECO:0000256" key="1">
    <source>
        <dbReference type="ARBA" id="ARBA00004606"/>
    </source>
</evidence>
<evidence type="ECO:0000256" key="8">
    <source>
        <dbReference type="SAM" id="MobiDB-lite"/>
    </source>
</evidence>
<organism evidence="11 12">
    <name type="scientific">Epichloe bromicola</name>
    <dbReference type="NCBI Taxonomy" id="79588"/>
    <lineage>
        <taxon>Eukaryota</taxon>
        <taxon>Fungi</taxon>
        <taxon>Dikarya</taxon>
        <taxon>Ascomycota</taxon>
        <taxon>Pezizomycotina</taxon>
        <taxon>Sordariomycetes</taxon>
        <taxon>Hypocreomycetidae</taxon>
        <taxon>Hypocreales</taxon>
        <taxon>Clavicipitaceae</taxon>
        <taxon>Epichloe</taxon>
    </lineage>
</organism>
<keyword evidence="12" id="KW-1185">Reference proteome</keyword>
<sequence>MLLSKGLLLSRLLLTACIAGLLFRATRSYLQKTNVVFDIEDTTPLGDGSPEEEYLERLVGICGLTNYTKWQAWRILSSEQSLNVEPITDIDANFQPHSDMPKVIDVSNPRASDLRASRRMELPIHSSPAQNKMHGSGFLFGVSTSYGRIADRDWAILRAWKRWFTNGNGSSNGAGLVLMLDNASSEQLDEIAEVLGDAGIHAHVTSTAKPTSKVRRYYDMIRVLKTYGAALAASGQAKQWFGVVDDTIFLPSLTYLRERLSTYNANDKLYIGIPSERSDWQQDGESVTTYGGGAIILSQRVVSLMPKLPCLKLDNPGPSFGSKKWDVVLKKCVKKEAGIDMHVIPAFYSPHDANYRPHLESHETGMRPLLLHDYRNRHGIDVGKAHLVTEICGEACFMHQYLFLDNWAVINGMSISHHPDGLSHHNHHNPLLLLLLRHSRQDKDERDDFGMAGETPISGQIVINEDKVDRKPLKWTGRREVWKLVDSARVANGSVWQAYLKRGVRTATRPENRDGQSKPSEEEMDSVIVLIWGKKKKEHQ</sequence>
<feature type="compositionally biased region" description="Basic and acidic residues" evidence="8">
    <location>
        <begin position="508"/>
        <end position="521"/>
    </location>
</feature>
<feature type="signal peptide" evidence="9">
    <location>
        <begin position="1"/>
        <end position="28"/>
    </location>
</feature>
<evidence type="ECO:0000256" key="9">
    <source>
        <dbReference type="SAM" id="SignalP"/>
    </source>
</evidence>
<reference evidence="12" key="1">
    <citation type="submission" date="2024-06" db="EMBL/GenBank/DDBJ databases">
        <title>Draft Genome Sequences of Epichloe bromicola Strains Isolated from Elymus ciliaris.</title>
        <authorList>
            <consortium name="Epichloe bromicola genome sequencing consortium"/>
            <person name="Miura A."/>
            <person name="Imano S."/>
            <person name="Ashida A."/>
            <person name="Sato I."/>
            <person name="Chiba S."/>
            <person name="Tanaka A."/>
            <person name="Camagna M."/>
            <person name="Takemoto D."/>
        </authorList>
    </citation>
    <scope>NUCLEOTIDE SEQUENCE [LARGE SCALE GENOMIC DNA]</scope>
    <source>
        <strain evidence="12">DP</strain>
    </source>
</reference>
<feature type="domain" description="Fringe-like glycosyltransferase" evidence="10">
    <location>
        <begin position="235"/>
        <end position="353"/>
    </location>
</feature>
<evidence type="ECO:0000256" key="3">
    <source>
        <dbReference type="ARBA" id="ARBA00022679"/>
    </source>
</evidence>
<keyword evidence="7" id="KW-0472">Membrane</keyword>
<evidence type="ECO:0000259" key="10">
    <source>
        <dbReference type="Pfam" id="PF02434"/>
    </source>
</evidence>
<evidence type="ECO:0000256" key="7">
    <source>
        <dbReference type="ARBA" id="ARBA00023136"/>
    </source>
</evidence>
<comment type="subcellular location">
    <subcellularLocation>
        <location evidence="1">Membrane</location>
        <topology evidence="1">Single-pass type II membrane protein</topology>
    </subcellularLocation>
</comment>
<evidence type="ECO:0000256" key="6">
    <source>
        <dbReference type="ARBA" id="ARBA00022989"/>
    </source>
</evidence>
<name>A0ABQ0CYP1_9HYPO</name>
<evidence type="ECO:0000313" key="11">
    <source>
        <dbReference type="EMBL" id="GAB0138568.1"/>
    </source>
</evidence>
<keyword evidence="4" id="KW-0812">Transmembrane</keyword>
<feature type="region of interest" description="Disordered" evidence="8">
    <location>
        <begin position="506"/>
        <end position="525"/>
    </location>
</feature>
<keyword evidence="2" id="KW-0328">Glycosyltransferase</keyword>
<evidence type="ECO:0000256" key="4">
    <source>
        <dbReference type="ARBA" id="ARBA00022692"/>
    </source>
</evidence>
<protein>
    <recommendedName>
        <fullName evidence="10">Fringe-like glycosyltransferase domain-containing protein</fullName>
    </recommendedName>
</protein>
<evidence type="ECO:0000256" key="5">
    <source>
        <dbReference type="ARBA" id="ARBA00022968"/>
    </source>
</evidence>
<keyword evidence="9" id="KW-0732">Signal</keyword>
<accession>A0ABQ0CYP1</accession>
<dbReference type="InterPro" id="IPR003378">
    <property type="entry name" value="Fringe-like_glycosylTrfase"/>
</dbReference>
<keyword evidence="3" id="KW-0808">Transferase</keyword>
<evidence type="ECO:0000313" key="12">
    <source>
        <dbReference type="Proteomes" id="UP001562357"/>
    </source>
</evidence>
<comment type="caution">
    <text evidence="11">The sequence shown here is derived from an EMBL/GenBank/DDBJ whole genome shotgun (WGS) entry which is preliminary data.</text>
</comment>
<dbReference type="Gene3D" id="3.90.550.50">
    <property type="match status" value="1"/>
</dbReference>
<keyword evidence="6" id="KW-1133">Transmembrane helix</keyword>